<dbReference type="CDD" id="cd00090">
    <property type="entry name" value="HTH_ARSR"/>
    <property type="match status" value="1"/>
</dbReference>
<dbReference type="Pfam" id="PF12802">
    <property type="entry name" value="MarR_2"/>
    <property type="match status" value="1"/>
</dbReference>
<sequence length="362" mass="39691">MVRGSQEVSPQGLTRELRQFTGLAASFFRAAAARLGMTVTDLQVLDILESSNSSTAGQLADLTGLTTGAITGMLNRLEEAGLVRRERDPQDGRKVIVKLVEDKDEKQKIGPMFASLGKAWEELVADYDEEQIAFLQEFLKRNNELTRREIISLQEAPAHEGEVYSAPLEDISRAQLVIVAGLSELSLHARPKMAELYQARFEGPVPKVTSKDGMVTIRYPRRLLGLGKLQGTAEVSLNTTIPWQMSIQVAASEFNADLRDLVLSELEIKGSFNALRVELPAPSDVVPIQLTGAATEITVRRPAGTALRVHLKGWATSFVLDDQIFNNIGKNSRMLSSGFVPTAPYYDIEITGSSSNFVFTAV</sequence>
<reference evidence="2 3" key="1">
    <citation type="submission" date="2019-01" db="EMBL/GenBank/DDBJ databases">
        <title>Ktedonosporobacter rubrisoli SCAWS-G2.</title>
        <authorList>
            <person name="Huang Y."/>
            <person name="Yan B."/>
        </authorList>
    </citation>
    <scope>NUCLEOTIDE SEQUENCE [LARGE SCALE GENOMIC DNA]</scope>
    <source>
        <strain evidence="2 3">SCAWS-G2</strain>
    </source>
</reference>
<dbReference type="InterPro" id="IPR036388">
    <property type="entry name" value="WH-like_DNA-bd_sf"/>
</dbReference>
<evidence type="ECO:0000313" key="2">
    <source>
        <dbReference type="EMBL" id="QBD80848.1"/>
    </source>
</evidence>
<dbReference type="SUPFAM" id="SSF46785">
    <property type="entry name" value="Winged helix' DNA-binding domain"/>
    <property type="match status" value="1"/>
</dbReference>
<proteinExistence type="predicted"/>
<accession>A0A4P6JYG2</accession>
<dbReference type="PROSITE" id="PS50995">
    <property type="entry name" value="HTH_MARR_2"/>
    <property type="match status" value="1"/>
</dbReference>
<dbReference type="RefSeq" id="WP_129891910.1">
    <property type="nucleotide sequence ID" value="NZ_CP035758.1"/>
</dbReference>
<dbReference type="PANTHER" id="PTHR33164">
    <property type="entry name" value="TRANSCRIPTIONAL REGULATOR, MARR FAMILY"/>
    <property type="match status" value="1"/>
</dbReference>
<dbReference type="SMART" id="SM00347">
    <property type="entry name" value="HTH_MARR"/>
    <property type="match status" value="1"/>
</dbReference>
<dbReference type="InterPro" id="IPR000835">
    <property type="entry name" value="HTH_MarR-typ"/>
</dbReference>
<evidence type="ECO:0000313" key="3">
    <source>
        <dbReference type="Proteomes" id="UP000290365"/>
    </source>
</evidence>
<protein>
    <submittedName>
        <fullName evidence="2">MarR family transcriptional regulator</fullName>
    </submittedName>
</protein>
<dbReference type="Proteomes" id="UP000290365">
    <property type="component" value="Chromosome"/>
</dbReference>
<dbReference type="KEGG" id="kbs:EPA93_34725"/>
<dbReference type="PANTHER" id="PTHR33164:SF106">
    <property type="entry name" value="TRANSCRIPTIONAL REGULATORY PROTEIN"/>
    <property type="match status" value="1"/>
</dbReference>
<organism evidence="2 3">
    <name type="scientific">Ktedonosporobacter rubrisoli</name>
    <dbReference type="NCBI Taxonomy" id="2509675"/>
    <lineage>
        <taxon>Bacteria</taxon>
        <taxon>Bacillati</taxon>
        <taxon>Chloroflexota</taxon>
        <taxon>Ktedonobacteria</taxon>
        <taxon>Ktedonobacterales</taxon>
        <taxon>Ktedonosporobacteraceae</taxon>
        <taxon>Ktedonosporobacter</taxon>
    </lineage>
</organism>
<dbReference type="InterPro" id="IPR011991">
    <property type="entry name" value="ArsR-like_HTH"/>
</dbReference>
<dbReference type="GO" id="GO:0006950">
    <property type="term" value="P:response to stress"/>
    <property type="evidence" value="ECO:0007669"/>
    <property type="project" value="TreeGrafter"/>
</dbReference>
<dbReference type="InterPro" id="IPR036390">
    <property type="entry name" value="WH_DNA-bd_sf"/>
</dbReference>
<dbReference type="OrthoDB" id="144076at2"/>
<feature type="domain" description="HTH marR-type" evidence="1">
    <location>
        <begin position="10"/>
        <end position="144"/>
    </location>
</feature>
<keyword evidence="3" id="KW-1185">Reference proteome</keyword>
<dbReference type="GO" id="GO:0003700">
    <property type="term" value="F:DNA-binding transcription factor activity"/>
    <property type="evidence" value="ECO:0007669"/>
    <property type="project" value="InterPro"/>
</dbReference>
<dbReference type="Gene3D" id="1.10.10.10">
    <property type="entry name" value="Winged helix-like DNA-binding domain superfamily/Winged helix DNA-binding domain"/>
    <property type="match status" value="1"/>
</dbReference>
<dbReference type="AlphaFoldDB" id="A0A4P6JYG2"/>
<dbReference type="InterPro" id="IPR039422">
    <property type="entry name" value="MarR/SlyA-like"/>
</dbReference>
<name>A0A4P6JYG2_KTERU</name>
<evidence type="ECO:0000259" key="1">
    <source>
        <dbReference type="PROSITE" id="PS50995"/>
    </source>
</evidence>
<dbReference type="EMBL" id="CP035758">
    <property type="protein sequence ID" value="QBD80848.1"/>
    <property type="molecule type" value="Genomic_DNA"/>
</dbReference>
<gene>
    <name evidence="2" type="ORF">EPA93_34725</name>
</gene>